<dbReference type="AlphaFoldDB" id="J0CWZ2"/>
<name>J0CWZ2_AURST</name>
<proteinExistence type="predicted"/>
<organism evidence="3 4">
    <name type="scientific">Auricularia subglabra (strain TFB-10046 / SS5)</name>
    <name type="common">White-rot fungus</name>
    <name type="synonym">Auricularia delicata (strain TFB10046)</name>
    <dbReference type="NCBI Taxonomy" id="717982"/>
    <lineage>
        <taxon>Eukaryota</taxon>
        <taxon>Fungi</taxon>
        <taxon>Dikarya</taxon>
        <taxon>Basidiomycota</taxon>
        <taxon>Agaricomycotina</taxon>
        <taxon>Agaricomycetes</taxon>
        <taxon>Auriculariales</taxon>
        <taxon>Auriculariaceae</taxon>
        <taxon>Auricularia</taxon>
    </lineage>
</organism>
<gene>
    <name evidence="3" type="ORF">AURDEDRAFT_175751</name>
</gene>
<keyword evidence="4" id="KW-1185">Reference proteome</keyword>
<dbReference type="Proteomes" id="UP000006514">
    <property type="component" value="Unassembled WGS sequence"/>
</dbReference>
<dbReference type="eggNOG" id="ENOG502SM3R">
    <property type="taxonomic scope" value="Eukaryota"/>
</dbReference>
<feature type="domain" description="DUF6533" evidence="2">
    <location>
        <begin position="26"/>
        <end position="69"/>
    </location>
</feature>
<feature type="transmembrane region" description="Helical" evidence="1">
    <location>
        <begin position="23"/>
        <end position="40"/>
    </location>
</feature>
<feature type="transmembrane region" description="Helical" evidence="1">
    <location>
        <begin position="125"/>
        <end position="148"/>
    </location>
</feature>
<evidence type="ECO:0000313" key="4">
    <source>
        <dbReference type="Proteomes" id="UP000006514"/>
    </source>
</evidence>
<keyword evidence="1" id="KW-0812">Transmembrane</keyword>
<evidence type="ECO:0000256" key="1">
    <source>
        <dbReference type="SAM" id="Phobius"/>
    </source>
</evidence>
<keyword evidence="1" id="KW-0472">Membrane</keyword>
<feature type="transmembrane region" description="Helical" evidence="1">
    <location>
        <begin position="92"/>
        <end position="113"/>
    </location>
</feature>
<dbReference type="EMBL" id="JH687901">
    <property type="protein sequence ID" value="EJD35174.1"/>
    <property type="molecule type" value="Genomic_DNA"/>
</dbReference>
<dbReference type="KEGG" id="adl:AURDEDRAFT_175751"/>
<reference evidence="4" key="1">
    <citation type="journal article" date="2012" name="Science">
        <title>The Paleozoic origin of enzymatic lignin decomposition reconstructed from 31 fungal genomes.</title>
        <authorList>
            <person name="Floudas D."/>
            <person name="Binder M."/>
            <person name="Riley R."/>
            <person name="Barry K."/>
            <person name="Blanchette R.A."/>
            <person name="Henrissat B."/>
            <person name="Martinez A.T."/>
            <person name="Otillar R."/>
            <person name="Spatafora J.W."/>
            <person name="Yadav J.S."/>
            <person name="Aerts A."/>
            <person name="Benoit I."/>
            <person name="Boyd A."/>
            <person name="Carlson A."/>
            <person name="Copeland A."/>
            <person name="Coutinho P.M."/>
            <person name="de Vries R.P."/>
            <person name="Ferreira P."/>
            <person name="Findley K."/>
            <person name="Foster B."/>
            <person name="Gaskell J."/>
            <person name="Glotzer D."/>
            <person name="Gorecki P."/>
            <person name="Heitman J."/>
            <person name="Hesse C."/>
            <person name="Hori C."/>
            <person name="Igarashi K."/>
            <person name="Jurgens J.A."/>
            <person name="Kallen N."/>
            <person name="Kersten P."/>
            <person name="Kohler A."/>
            <person name="Kuees U."/>
            <person name="Kumar T.K.A."/>
            <person name="Kuo A."/>
            <person name="LaButti K."/>
            <person name="Larrondo L.F."/>
            <person name="Lindquist E."/>
            <person name="Ling A."/>
            <person name="Lombard V."/>
            <person name="Lucas S."/>
            <person name="Lundell T."/>
            <person name="Martin R."/>
            <person name="McLaughlin D.J."/>
            <person name="Morgenstern I."/>
            <person name="Morin E."/>
            <person name="Murat C."/>
            <person name="Nagy L.G."/>
            <person name="Nolan M."/>
            <person name="Ohm R.A."/>
            <person name="Patyshakuliyeva A."/>
            <person name="Rokas A."/>
            <person name="Ruiz-Duenas F.J."/>
            <person name="Sabat G."/>
            <person name="Salamov A."/>
            <person name="Samejima M."/>
            <person name="Schmutz J."/>
            <person name="Slot J.C."/>
            <person name="St John F."/>
            <person name="Stenlid J."/>
            <person name="Sun H."/>
            <person name="Sun S."/>
            <person name="Syed K."/>
            <person name="Tsang A."/>
            <person name="Wiebenga A."/>
            <person name="Young D."/>
            <person name="Pisabarro A."/>
            <person name="Eastwood D.C."/>
            <person name="Martin F."/>
            <person name="Cullen D."/>
            <person name="Grigoriev I.V."/>
            <person name="Hibbett D.S."/>
        </authorList>
    </citation>
    <scope>NUCLEOTIDE SEQUENCE [LARGE SCALE GENOMIC DNA]</scope>
    <source>
        <strain evidence="4">TFB10046</strain>
    </source>
</reference>
<feature type="transmembrane region" description="Helical" evidence="1">
    <location>
        <begin position="175"/>
        <end position="192"/>
    </location>
</feature>
<dbReference type="OMA" id="SKRIWWI"/>
<evidence type="ECO:0000313" key="3">
    <source>
        <dbReference type="EMBL" id="EJD35174.1"/>
    </source>
</evidence>
<dbReference type="OrthoDB" id="2958007at2759"/>
<sequence length="356" mass="39363">MSDPAAILRELQPLFQSLARAKVVYYMHVAAICVFIYDHLTTLADEVNTIWPAPCTAGKVFFLIERYLTWPELILTLYMEFGNLEAHVCHGFFTYIVWSVVFAIVVTDMILVLRTWALWGGKRVILVSLAILLVIMTAAFSVIVAAYIKKTVFVRASQLVPSLKGCVIAQSPRRIAFGWMTLTLFELGAAVFALHKRVVLNILSVIVILTLIKGIEQFRLGYTSNLITSLYRDGILYFIYLFVLSLGNMLSIFIAPAEYVVLFAVAQRAFNAILSCRIIIHLQAAPGRDGNRATVSGNGDGLLSTMPVFAETGTQNQPCVVIPAKSQTYGSGGQPSSSRVQAGIRGLRDVPWCARF</sequence>
<feature type="transmembrane region" description="Helical" evidence="1">
    <location>
        <begin position="198"/>
        <end position="215"/>
    </location>
</feature>
<dbReference type="InParanoid" id="J0CWZ2"/>
<evidence type="ECO:0000259" key="2">
    <source>
        <dbReference type="Pfam" id="PF20151"/>
    </source>
</evidence>
<dbReference type="InterPro" id="IPR045340">
    <property type="entry name" value="DUF6533"/>
</dbReference>
<keyword evidence="1" id="KW-1133">Transmembrane helix</keyword>
<accession>J0CWZ2</accession>
<protein>
    <recommendedName>
        <fullName evidence="2">DUF6533 domain-containing protein</fullName>
    </recommendedName>
</protein>
<feature type="transmembrane region" description="Helical" evidence="1">
    <location>
        <begin position="235"/>
        <end position="254"/>
    </location>
</feature>
<dbReference type="Pfam" id="PF20151">
    <property type="entry name" value="DUF6533"/>
    <property type="match status" value="1"/>
</dbReference>